<dbReference type="PRINTS" id="PR00625">
    <property type="entry name" value="JDOMAIN"/>
</dbReference>
<dbReference type="InterPro" id="IPR036869">
    <property type="entry name" value="J_dom_sf"/>
</dbReference>
<reference evidence="5" key="2">
    <citation type="submission" date="2012-11" db="EMBL/GenBank/DDBJ databases">
        <authorList>
            <person name="Kuo A."/>
            <person name="Curtis B.A."/>
            <person name="Tanifuji G."/>
            <person name="Burki F."/>
            <person name="Gruber A."/>
            <person name="Irimia M."/>
            <person name="Maruyama S."/>
            <person name="Arias M.C."/>
            <person name="Ball S.G."/>
            <person name="Gile G.H."/>
            <person name="Hirakawa Y."/>
            <person name="Hopkins J.F."/>
            <person name="Rensing S.A."/>
            <person name="Schmutz J."/>
            <person name="Symeonidi A."/>
            <person name="Elias M."/>
            <person name="Eveleigh R.J."/>
            <person name="Herman E.K."/>
            <person name="Klute M.J."/>
            <person name="Nakayama T."/>
            <person name="Obornik M."/>
            <person name="Reyes-Prieto A."/>
            <person name="Armbrust E.V."/>
            <person name="Aves S.J."/>
            <person name="Beiko R.G."/>
            <person name="Coutinho P."/>
            <person name="Dacks J.B."/>
            <person name="Durnford D.G."/>
            <person name="Fast N.M."/>
            <person name="Green B.R."/>
            <person name="Grisdale C."/>
            <person name="Hempe F."/>
            <person name="Henrissat B."/>
            <person name="Hoppner M.P."/>
            <person name="Ishida K.-I."/>
            <person name="Kim E."/>
            <person name="Koreny L."/>
            <person name="Kroth P.G."/>
            <person name="Liu Y."/>
            <person name="Malik S.-B."/>
            <person name="Maier U.G."/>
            <person name="McRose D."/>
            <person name="Mock T."/>
            <person name="Neilson J.A."/>
            <person name="Onodera N.T."/>
            <person name="Poole A.M."/>
            <person name="Pritham E.J."/>
            <person name="Richards T.A."/>
            <person name="Rocap G."/>
            <person name="Roy S.W."/>
            <person name="Sarai C."/>
            <person name="Schaack S."/>
            <person name="Shirato S."/>
            <person name="Slamovits C.H."/>
            <person name="Spencer D.F."/>
            <person name="Suzuki S."/>
            <person name="Worden A.Z."/>
            <person name="Zauner S."/>
            <person name="Barry K."/>
            <person name="Bell C."/>
            <person name="Bharti A.K."/>
            <person name="Crow J.A."/>
            <person name="Grimwood J."/>
            <person name="Kramer R."/>
            <person name="Lindquist E."/>
            <person name="Lucas S."/>
            <person name="Salamov A."/>
            <person name="McFadden G.I."/>
            <person name="Lane C.E."/>
            <person name="Keeling P.J."/>
            <person name="Gray M.W."/>
            <person name="Grigoriev I.V."/>
            <person name="Archibald J.M."/>
        </authorList>
    </citation>
    <scope>NUCLEOTIDE SEQUENCE</scope>
    <source>
        <strain evidence="5">CCMP2712</strain>
    </source>
</reference>
<evidence type="ECO:0000256" key="1">
    <source>
        <dbReference type="ARBA" id="ARBA00023186"/>
    </source>
</evidence>
<dbReference type="OrthoDB" id="550424at2759"/>
<protein>
    <recommendedName>
        <fullName evidence="2">J domain-containing protein</fullName>
    </recommendedName>
</protein>
<evidence type="ECO:0000313" key="5">
    <source>
        <dbReference type="Proteomes" id="UP000011087"/>
    </source>
</evidence>
<dbReference type="PaxDb" id="55529-EKX31379"/>
<dbReference type="CDD" id="cd10747">
    <property type="entry name" value="DnaJ_C"/>
    <property type="match status" value="1"/>
</dbReference>
<name>L1I678_GUITC</name>
<dbReference type="CDD" id="cd06257">
    <property type="entry name" value="DnaJ"/>
    <property type="match status" value="1"/>
</dbReference>
<organism evidence="3">
    <name type="scientific">Guillardia theta (strain CCMP2712)</name>
    <name type="common">Cryptophyte</name>
    <dbReference type="NCBI Taxonomy" id="905079"/>
    <lineage>
        <taxon>Eukaryota</taxon>
        <taxon>Cryptophyceae</taxon>
        <taxon>Pyrenomonadales</taxon>
        <taxon>Geminigeraceae</taxon>
        <taxon>Guillardia</taxon>
    </lineage>
</organism>
<reference evidence="3 5" key="1">
    <citation type="journal article" date="2012" name="Nature">
        <title>Algal genomes reveal evolutionary mosaicism and the fate of nucleomorphs.</title>
        <authorList>
            <consortium name="DOE Joint Genome Institute"/>
            <person name="Curtis B.A."/>
            <person name="Tanifuji G."/>
            <person name="Burki F."/>
            <person name="Gruber A."/>
            <person name="Irimia M."/>
            <person name="Maruyama S."/>
            <person name="Arias M.C."/>
            <person name="Ball S.G."/>
            <person name="Gile G.H."/>
            <person name="Hirakawa Y."/>
            <person name="Hopkins J.F."/>
            <person name="Kuo A."/>
            <person name="Rensing S.A."/>
            <person name="Schmutz J."/>
            <person name="Symeonidi A."/>
            <person name="Elias M."/>
            <person name="Eveleigh R.J."/>
            <person name="Herman E.K."/>
            <person name="Klute M.J."/>
            <person name="Nakayama T."/>
            <person name="Obornik M."/>
            <person name="Reyes-Prieto A."/>
            <person name="Armbrust E.V."/>
            <person name="Aves S.J."/>
            <person name="Beiko R.G."/>
            <person name="Coutinho P."/>
            <person name="Dacks J.B."/>
            <person name="Durnford D.G."/>
            <person name="Fast N.M."/>
            <person name="Green B.R."/>
            <person name="Grisdale C.J."/>
            <person name="Hempel F."/>
            <person name="Henrissat B."/>
            <person name="Hoppner M.P."/>
            <person name="Ishida K."/>
            <person name="Kim E."/>
            <person name="Koreny L."/>
            <person name="Kroth P.G."/>
            <person name="Liu Y."/>
            <person name="Malik S.B."/>
            <person name="Maier U.G."/>
            <person name="McRose D."/>
            <person name="Mock T."/>
            <person name="Neilson J.A."/>
            <person name="Onodera N.T."/>
            <person name="Poole A.M."/>
            <person name="Pritham E.J."/>
            <person name="Richards T.A."/>
            <person name="Rocap G."/>
            <person name="Roy S.W."/>
            <person name="Sarai C."/>
            <person name="Schaack S."/>
            <person name="Shirato S."/>
            <person name="Slamovits C.H."/>
            <person name="Spencer D.F."/>
            <person name="Suzuki S."/>
            <person name="Worden A.Z."/>
            <person name="Zauner S."/>
            <person name="Barry K."/>
            <person name="Bell C."/>
            <person name="Bharti A.K."/>
            <person name="Crow J.A."/>
            <person name="Grimwood J."/>
            <person name="Kramer R."/>
            <person name="Lindquist E."/>
            <person name="Lucas S."/>
            <person name="Salamov A."/>
            <person name="McFadden G.I."/>
            <person name="Lane C.E."/>
            <person name="Keeling P.J."/>
            <person name="Gray M.W."/>
            <person name="Grigoriev I.V."/>
            <person name="Archibald J.M."/>
        </authorList>
    </citation>
    <scope>NUCLEOTIDE SEQUENCE</scope>
    <source>
        <strain evidence="3 5">CCMP2712</strain>
    </source>
</reference>
<accession>L1I678</accession>
<reference evidence="4" key="3">
    <citation type="submission" date="2015-06" db="UniProtKB">
        <authorList>
            <consortium name="EnsemblProtists"/>
        </authorList>
    </citation>
    <scope>IDENTIFICATION</scope>
</reference>
<dbReference type="EMBL" id="JH993291">
    <property type="protein sequence ID" value="EKX31379.1"/>
    <property type="molecule type" value="Genomic_DNA"/>
</dbReference>
<dbReference type="EnsemblProtists" id="EKX31379">
    <property type="protein sequence ID" value="EKX31379"/>
    <property type="gene ID" value="GUITHDRAFT_122426"/>
</dbReference>
<dbReference type="OMA" id="RVCPTCV"/>
<dbReference type="GO" id="GO:0051087">
    <property type="term" value="F:protein-folding chaperone binding"/>
    <property type="evidence" value="ECO:0007669"/>
    <property type="project" value="TreeGrafter"/>
</dbReference>
<dbReference type="Proteomes" id="UP000011087">
    <property type="component" value="Unassembled WGS sequence"/>
</dbReference>
<dbReference type="Pfam" id="PF01556">
    <property type="entry name" value="DnaJ_C"/>
    <property type="match status" value="1"/>
</dbReference>
<dbReference type="PROSITE" id="PS00636">
    <property type="entry name" value="DNAJ_1"/>
    <property type="match status" value="1"/>
</dbReference>
<dbReference type="SUPFAM" id="SSF46565">
    <property type="entry name" value="Chaperone J-domain"/>
    <property type="match status" value="1"/>
</dbReference>
<dbReference type="RefSeq" id="XP_005818359.1">
    <property type="nucleotide sequence ID" value="XM_005818302.1"/>
</dbReference>
<dbReference type="HOGENOM" id="CLU_017633_0_0_1"/>
<dbReference type="GO" id="GO:0006457">
    <property type="term" value="P:protein folding"/>
    <property type="evidence" value="ECO:0007669"/>
    <property type="project" value="InterPro"/>
</dbReference>
<dbReference type="SMART" id="SM00271">
    <property type="entry name" value="DnaJ"/>
    <property type="match status" value="1"/>
</dbReference>
<keyword evidence="5" id="KW-1185">Reference proteome</keyword>
<dbReference type="FunFam" id="1.10.287.110:FF:000076">
    <property type="entry name" value="Chaperone protein dnaJ"/>
    <property type="match status" value="1"/>
</dbReference>
<dbReference type="FunFam" id="2.60.260.20:FF:000006">
    <property type="entry name" value="DnaJ subfamily B member 13"/>
    <property type="match status" value="1"/>
</dbReference>
<dbReference type="PROSITE" id="PS50076">
    <property type="entry name" value="DNAJ_2"/>
    <property type="match status" value="1"/>
</dbReference>
<sequence>MARDYYEVLGIRKEATEEEVKKAYKKAAMRWHPDKNRDRQEEAEKKFKEIAEAYDVLSDPEKRKVYDQYGEEGLKGGIPAGNAEGMPGGFTRYEFRGDPNEIFKNFFGNSGFGGFGFGGDDVFSSFEFGGGPKFFPHRSGAHSSFPMGGESKKRPHVVDLNLSLEELYTGITKKLRISRKTKTPGRSAQNIFDINVRPGWKAGTKITFEGEGDEEAAGQAQDVVFVVKEKPHDIFTRSGSNLIYRKKAVPLVDALTGFKFNLQTLDKRTLEIEVKDVVSPNYRRVIRGEGMPVSKEPGKRGDLIIEFEVLFPQSLSEDSKLKIRQAFGRSTEGYARNKAGA</sequence>
<dbReference type="InterPro" id="IPR008971">
    <property type="entry name" value="HSP40/DnaJ_pept-bd"/>
</dbReference>
<dbReference type="Gene3D" id="2.60.260.20">
    <property type="entry name" value="Urease metallochaperone UreE, N-terminal domain"/>
    <property type="match status" value="2"/>
</dbReference>
<evidence type="ECO:0000259" key="2">
    <source>
        <dbReference type="PROSITE" id="PS50076"/>
    </source>
</evidence>
<gene>
    <name evidence="3" type="ORF">GUITHDRAFT_122426</name>
</gene>
<proteinExistence type="predicted"/>
<dbReference type="Pfam" id="PF00226">
    <property type="entry name" value="DnaJ"/>
    <property type="match status" value="1"/>
</dbReference>
<dbReference type="PANTHER" id="PTHR24078">
    <property type="entry name" value="DNAJ HOMOLOG SUBFAMILY C MEMBER"/>
    <property type="match status" value="1"/>
</dbReference>
<dbReference type="KEGG" id="gtt:GUITHDRAFT_122426"/>
<dbReference type="InterPro" id="IPR018253">
    <property type="entry name" value="DnaJ_domain_CS"/>
</dbReference>
<dbReference type="Gene3D" id="1.10.287.110">
    <property type="entry name" value="DnaJ domain"/>
    <property type="match status" value="1"/>
</dbReference>
<dbReference type="PANTHER" id="PTHR24078:SF553">
    <property type="entry name" value="DNAJ HOMOLOG SUBFAMILY B MEMBER 5"/>
    <property type="match status" value="1"/>
</dbReference>
<evidence type="ECO:0000313" key="3">
    <source>
        <dbReference type="EMBL" id="EKX31379.1"/>
    </source>
</evidence>
<dbReference type="GeneID" id="17288099"/>
<evidence type="ECO:0000313" key="4">
    <source>
        <dbReference type="EnsemblProtists" id="EKX31379"/>
    </source>
</evidence>
<dbReference type="eggNOG" id="KOG0714">
    <property type="taxonomic scope" value="Eukaryota"/>
</dbReference>
<dbReference type="InterPro" id="IPR051339">
    <property type="entry name" value="DnaJ_subfamily_B"/>
</dbReference>
<dbReference type="GO" id="GO:0051082">
    <property type="term" value="F:unfolded protein binding"/>
    <property type="evidence" value="ECO:0007669"/>
    <property type="project" value="InterPro"/>
</dbReference>
<keyword evidence="1" id="KW-0143">Chaperone</keyword>
<dbReference type="STRING" id="905079.L1I678"/>
<dbReference type="SUPFAM" id="SSF49493">
    <property type="entry name" value="HSP40/DnaJ peptide-binding domain"/>
    <property type="match status" value="2"/>
</dbReference>
<dbReference type="InterPro" id="IPR002939">
    <property type="entry name" value="DnaJ_C"/>
</dbReference>
<dbReference type="InterPro" id="IPR001623">
    <property type="entry name" value="DnaJ_domain"/>
</dbReference>
<dbReference type="GO" id="GO:0005829">
    <property type="term" value="C:cytosol"/>
    <property type="evidence" value="ECO:0007669"/>
    <property type="project" value="TreeGrafter"/>
</dbReference>
<dbReference type="AlphaFoldDB" id="L1I678"/>
<dbReference type="FunFam" id="2.60.260.20:FF:000015">
    <property type="entry name" value="Heat shock protein 40"/>
    <property type="match status" value="1"/>
</dbReference>
<feature type="domain" description="J" evidence="2">
    <location>
        <begin position="4"/>
        <end position="70"/>
    </location>
</feature>